<dbReference type="EMBL" id="BAGZ01000005">
    <property type="protein sequence ID" value="GAB77610.1"/>
    <property type="molecule type" value="Genomic_DNA"/>
</dbReference>
<dbReference type="SUPFAM" id="SSF46689">
    <property type="entry name" value="Homeodomain-like"/>
    <property type="match status" value="1"/>
</dbReference>
<dbReference type="SUPFAM" id="SSF100950">
    <property type="entry name" value="NagB/RpiA/CoA transferase-like"/>
    <property type="match status" value="1"/>
</dbReference>
<organism evidence="7 8">
    <name type="scientific">Austwickia chelonae NBRC 105200</name>
    <dbReference type="NCBI Taxonomy" id="1184607"/>
    <lineage>
        <taxon>Bacteria</taxon>
        <taxon>Bacillati</taxon>
        <taxon>Actinomycetota</taxon>
        <taxon>Actinomycetes</taxon>
        <taxon>Micrococcales</taxon>
        <taxon>Dermatophilaceae</taxon>
        <taxon>Austwickia</taxon>
    </lineage>
</organism>
<evidence type="ECO:0000256" key="1">
    <source>
        <dbReference type="ARBA" id="ARBA00010466"/>
    </source>
</evidence>
<dbReference type="Gene3D" id="3.40.50.1360">
    <property type="match status" value="1"/>
</dbReference>
<evidence type="ECO:0000259" key="5">
    <source>
        <dbReference type="Pfam" id="PF04198"/>
    </source>
</evidence>
<evidence type="ECO:0000256" key="3">
    <source>
        <dbReference type="ARBA" id="ARBA00023125"/>
    </source>
</evidence>
<dbReference type="STRING" id="100225.SAMN05421595_1448"/>
<dbReference type="PANTHER" id="PTHR34294">
    <property type="entry name" value="TRANSCRIPTIONAL REGULATOR-RELATED"/>
    <property type="match status" value="1"/>
</dbReference>
<dbReference type="GO" id="GO:0003700">
    <property type="term" value="F:DNA-binding transcription factor activity"/>
    <property type="evidence" value="ECO:0007669"/>
    <property type="project" value="InterPro"/>
</dbReference>
<dbReference type="GO" id="GO:0006352">
    <property type="term" value="P:DNA-templated transcription initiation"/>
    <property type="evidence" value="ECO:0007669"/>
    <property type="project" value="InterPro"/>
</dbReference>
<dbReference type="Proteomes" id="UP000008495">
    <property type="component" value="Unassembled WGS sequence"/>
</dbReference>
<feature type="domain" description="Sugar-binding" evidence="5">
    <location>
        <begin position="68"/>
        <end position="319"/>
    </location>
</feature>
<keyword evidence="3" id="KW-0238">DNA-binding</keyword>
<keyword evidence="2" id="KW-0805">Transcription regulation</keyword>
<evidence type="ECO:0000256" key="4">
    <source>
        <dbReference type="ARBA" id="ARBA00023163"/>
    </source>
</evidence>
<comment type="caution">
    <text evidence="7">The sequence shown here is derived from an EMBL/GenBank/DDBJ whole genome shotgun (WGS) entry which is preliminary data.</text>
</comment>
<evidence type="ECO:0000256" key="2">
    <source>
        <dbReference type="ARBA" id="ARBA00023015"/>
    </source>
</evidence>
<evidence type="ECO:0000313" key="8">
    <source>
        <dbReference type="Proteomes" id="UP000008495"/>
    </source>
</evidence>
<dbReference type="InterPro" id="IPR037171">
    <property type="entry name" value="NagB/RpiA_transferase-like"/>
</dbReference>
<dbReference type="GO" id="GO:0030246">
    <property type="term" value="F:carbohydrate binding"/>
    <property type="evidence" value="ECO:0007669"/>
    <property type="project" value="InterPro"/>
</dbReference>
<accession>K6VQH3</accession>
<dbReference type="Gene3D" id="1.10.10.10">
    <property type="entry name" value="Winged helix-like DNA-binding domain superfamily/Winged helix DNA-binding domain"/>
    <property type="match status" value="1"/>
</dbReference>
<feature type="domain" description="RNA polymerase sigma-70 region 4" evidence="6">
    <location>
        <begin position="20"/>
        <end position="50"/>
    </location>
</feature>
<sequence length="340" mass="36914">MQSYDRAMHESDRLYEAAALYYLQDETMESIGTRLKVSRSTVSRMLRQARETGLVRISLASPDSLSSPLAERLREAFGVTVHVVPVRDSARPTNRLDAVARQAAMLLAEWMDDETSLGVAWGTTVSAVANHLPITPTRGSQIVQLNGAASTTTTGVAYTGDILARFGQAFDAHVQHFPVPAFFDYVDTRTALWRERSVRRVLSMQSRLDIAVFGVGAFQGPTMSHVYAAGYLSAEEMGALLQEGVVGDICTVAIREDGSYADIPLNARASGPTPEVLAGVRRRLCVVAGRHRAQATLGALRSGAVTDLVVDEQTARALLDRLRSPLPAPVRGRRPTADPR</sequence>
<dbReference type="InterPro" id="IPR007324">
    <property type="entry name" value="Sugar-bd_dom_put"/>
</dbReference>
<dbReference type="InterPro" id="IPR051054">
    <property type="entry name" value="SorC_transcr_regulators"/>
</dbReference>
<dbReference type="InterPro" id="IPR036388">
    <property type="entry name" value="WH-like_DNA-bd_sf"/>
</dbReference>
<protein>
    <submittedName>
        <fullName evidence="7">Putative transcriptional regulator</fullName>
    </submittedName>
</protein>
<dbReference type="GO" id="GO:0003677">
    <property type="term" value="F:DNA binding"/>
    <property type="evidence" value="ECO:0007669"/>
    <property type="project" value="UniProtKB-KW"/>
</dbReference>
<keyword evidence="4" id="KW-0804">Transcription</keyword>
<dbReference type="InterPro" id="IPR009057">
    <property type="entry name" value="Homeodomain-like_sf"/>
</dbReference>
<dbReference type="Pfam" id="PF04545">
    <property type="entry name" value="Sigma70_r4"/>
    <property type="match status" value="1"/>
</dbReference>
<evidence type="ECO:0000313" key="7">
    <source>
        <dbReference type="EMBL" id="GAB77610.1"/>
    </source>
</evidence>
<gene>
    <name evidence="7" type="ORF">AUCHE_05_05240</name>
</gene>
<keyword evidence="8" id="KW-1185">Reference proteome</keyword>
<dbReference type="eggNOG" id="COG2390">
    <property type="taxonomic scope" value="Bacteria"/>
</dbReference>
<evidence type="ECO:0000259" key="6">
    <source>
        <dbReference type="Pfam" id="PF04545"/>
    </source>
</evidence>
<dbReference type="InterPro" id="IPR007630">
    <property type="entry name" value="RNA_pol_sigma70_r4"/>
</dbReference>
<dbReference type="AlphaFoldDB" id="K6VQH3"/>
<proteinExistence type="inferred from homology"/>
<dbReference type="PANTHER" id="PTHR34294:SF1">
    <property type="entry name" value="TRANSCRIPTIONAL REGULATOR LSRR"/>
    <property type="match status" value="1"/>
</dbReference>
<comment type="similarity">
    <text evidence="1">Belongs to the SorC transcriptional regulatory family.</text>
</comment>
<dbReference type="Pfam" id="PF04198">
    <property type="entry name" value="Sugar-bind"/>
    <property type="match status" value="1"/>
</dbReference>
<name>K6VQH3_9MICO</name>
<reference evidence="7 8" key="1">
    <citation type="submission" date="2012-08" db="EMBL/GenBank/DDBJ databases">
        <title>Whole genome shotgun sequence of Austwickia chelonae NBRC 105200.</title>
        <authorList>
            <person name="Yoshida I."/>
            <person name="Hosoyama A."/>
            <person name="Tsuchikane K."/>
            <person name="Katsumata H."/>
            <person name="Ando Y."/>
            <person name="Ohji S."/>
            <person name="Hamada M."/>
            <person name="Tamura T."/>
            <person name="Yamazoe A."/>
            <person name="Yamazaki S."/>
            <person name="Fujita N."/>
        </authorList>
    </citation>
    <scope>NUCLEOTIDE SEQUENCE [LARGE SCALE GENOMIC DNA]</scope>
    <source>
        <strain evidence="7 8">NBRC 105200</strain>
    </source>
</reference>